<reference evidence="1" key="1">
    <citation type="submission" date="2023-11" db="EMBL/GenBank/DDBJ databases">
        <authorList>
            <person name="Poullet M."/>
        </authorList>
    </citation>
    <scope>NUCLEOTIDE SEQUENCE</scope>
    <source>
        <strain evidence="1">E1834</strain>
    </source>
</reference>
<proteinExistence type="predicted"/>
<accession>A0ACB0ZW02</accession>
<organism evidence="1 2">
    <name type="scientific">Meloidogyne enterolobii</name>
    <name type="common">Root-knot nematode worm</name>
    <name type="synonym">Meloidogyne mayaguensis</name>
    <dbReference type="NCBI Taxonomy" id="390850"/>
    <lineage>
        <taxon>Eukaryota</taxon>
        <taxon>Metazoa</taxon>
        <taxon>Ecdysozoa</taxon>
        <taxon>Nematoda</taxon>
        <taxon>Chromadorea</taxon>
        <taxon>Rhabditida</taxon>
        <taxon>Tylenchina</taxon>
        <taxon>Tylenchomorpha</taxon>
        <taxon>Tylenchoidea</taxon>
        <taxon>Meloidogynidae</taxon>
        <taxon>Meloidogyninae</taxon>
        <taxon>Meloidogyne</taxon>
    </lineage>
</organism>
<evidence type="ECO:0000313" key="2">
    <source>
        <dbReference type="Proteomes" id="UP001497535"/>
    </source>
</evidence>
<evidence type="ECO:0000313" key="1">
    <source>
        <dbReference type="EMBL" id="CAK5083081.1"/>
    </source>
</evidence>
<dbReference type="EMBL" id="CAVMJV010000049">
    <property type="protein sequence ID" value="CAK5083081.1"/>
    <property type="molecule type" value="Genomic_DNA"/>
</dbReference>
<dbReference type="Proteomes" id="UP001497535">
    <property type="component" value="Unassembled WGS sequence"/>
</dbReference>
<protein>
    <submittedName>
        <fullName evidence="1">Uncharacterized protein</fullName>
    </submittedName>
</protein>
<gene>
    <name evidence="1" type="ORF">MENTE1834_LOCUS30394</name>
</gene>
<keyword evidence="2" id="KW-1185">Reference proteome</keyword>
<comment type="caution">
    <text evidence="1">The sequence shown here is derived from an EMBL/GenBank/DDBJ whole genome shotgun (WGS) entry which is preliminary data.</text>
</comment>
<sequence length="171" mass="19226">MEVDLLILLDTSGSVFPSFNLQHQLAQNILKEINNEEIGERLRIGLISFASEPKLVLTLKESVVVDNKEIIERLNDIKFTGSNTRIADAVELALSEFEMGGRRDSKKILILISDGHGQEFWSRAQAVGRRLQQTPSLLSFAVSASQDFNFPELLLYIGNNKRIFVGKSHKE</sequence>
<name>A0ACB0ZW02_MELEN</name>